<dbReference type="Proteomes" id="UP000297891">
    <property type="component" value="Unassembled WGS sequence"/>
</dbReference>
<organism evidence="1 2">
    <name type="scientific">Leptospira brenneri</name>
    <dbReference type="NCBI Taxonomy" id="2023182"/>
    <lineage>
        <taxon>Bacteria</taxon>
        <taxon>Pseudomonadati</taxon>
        <taxon>Spirochaetota</taxon>
        <taxon>Spirochaetia</taxon>
        <taxon>Leptospirales</taxon>
        <taxon>Leptospiraceae</taxon>
        <taxon>Leptospira</taxon>
    </lineage>
</organism>
<name>A0A5F1Z915_9LEPT</name>
<evidence type="ECO:0000313" key="1">
    <source>
        <dbReference type="EMBL" id="TGK95840.1"/>
    </source>
</evidence>
<evidence type="ECO:0000313" key="2">
    <source>
        <dbReference type="Proteomes" id="UP000297891"/>
    </source>
</evidence>
<dbReference type="EMBL" id="RQFP01000001">
    <property type="protein sequence ID" value="TGK95840.1"/>
    <property type="molecule type" value="Genomic_DNA"/>
</dbReference>
<comment type="caution">
    <text evidence="1">The sequence shown here is derived from an EMBL/GenBank/DDBJ whole genome shotgun (WGS) entry which is preliminary data.</text>
</comment>
<keyword evidence="2" id="KW-1185">Reference proteome</keyword>
<protein>
    <submittedName>
        <fullName evidence="1">Uncharacterized protein</fullName>
    </submittedName>
</protein>
<reference evidence="1" key="1">
    <citation type="journal article" date="2019" name="PLoS Negl. Trop. Dis.">
        <title>Revisiting the worldwide diversity of Leptospira species in the environment.</title>
        <authorList>
            <person name="Vincent A.T."/>
            <person name="Schiettekatte O."/>
            <person name="Bourhy P."/>
            <person name="Veyrier F.J."/>
            <person name="Picardeau M."/>
        </authorList>
    </citation>
    <scope>NUCLEOTIDE SEQUENCE [LARGE SCALE GENOMIC DNA]</scope>
    <source>
        <strain evidence="1">201800277</strain>
    </source>
</reference>
<gene>
    <name evidence="1" type="ORF">EHQ30_04210</name>
</gene>
<sequence>MQGKIFIGLSLIFIFQCSNPLDKKPIQENYFNYLVLTTTSLPCHPQSYESPFQFNDTVGDVKAGFLNSPSDVGYLDLVNGSIYDQLDKIEFQLKVETIPDTLNANLSSVNGSPEYEWSFTFRSDHTYKIGIVHYSNGVPERMKFQNFQILVWKNEIFLGGCGNLAIQGDKIHWLCDKNTIPQLGEISQTKSIFIESKQVSQGLVYSDCH</sequence>
<dbReference type="OrthoDB" id="341481at2"/>
<proteinExistence type="predicted"/>
<accession>A0A5F1Z915</accession>
<dbReference type="AlphaFoldDB" id="A0A5F1Z915"/>